<dbReference type="SUPFAM" id="SSF46785">
    <property type="entry name" value="Winged helix' DNA-binding domain"/>
    <property type="match status" value="1"/>
</dbReference>
<keyword evidence="4" id="KW-0804">Transcription</keyword>
<dbReference type="CDD" id="cd00038">
    <property type="entry name" value="CAP_ED"/>
    <property type="match status" value="1"/>
</dbReference>
<dbReference type="PROSITE" id="PS50042">
    <property type="entry name" value="CNMP_BINDING_3"/>
    <property type="match status" value="1"/>
</dbReference>
<evidence type="ECO:0000313" key="8">
    <source>
        <dbReference type="Proteomes" id="UP000031014"/>
    </source>
</evidence>
<dbReference type="InterPro" id="IPR014710">
    <property type="entry name" value="RmlC-like_jellyroll"/>
</dbReference>
<comment type="caution">
    <text evidence="7">The sequence shown here is derived from an EMBL/GenBank/DDBJ whole genome shotgun (WGS) entry which is preliminary data.</text>
</comment>
<dbReference type="AlphaFoldDB" id="A0A0A8X2G8"/>
<proteinExistence type="predicted"/>
<evidence type="ECO:0000256" key="1">
    <source>
        <dbReference type="ARBA" id="ARBA00023015"/>
    </source>
</evidence>
<dbReference type="Pfam" id="PF00027">
    <property type="entry name" value="cNMP_binding"/>
    <property type="match status" value="1"/>
</dbReference>
<evidence type="ECO:0000259" key="5">
    <source>
        <dbReference type="PROSITE" id="PS50042"/>
    </source>
</evidence>
<dbReference type="InterPro" id="IPR050397">
    <property type="entry name" value="Env_Response_Regulators"/>
</dbReference>
<dbReference type="RefSeq" id="WP_052442110.1">
    <property type="nucleotide sequence ID" value="NZ_BASE01000028.1"/>
</dbReference>
<protein>
    <submittedName>
        <fullName evidence="7">Transcriptional regulator, Crp/Fnr family</fullName>
    </submittedName>
</protein>
<dbReference type="GO" id="GO:0003677">
    <property type="term" value="F:DNA binding"/>
    <property type="evidence" value="ECO:0007669"/>
    <property type="project" value="UniProtKB-KW"/>
</dbReference>
<dbReference type="InterPro" id="IPR036390">
    <property type="entry name" value="WH_DNA-bd_sf"/>
</dbReference>
<accession>A0A0A8X2G8</accession>
<name>A0A0A8X2G8_MESS1</name>
<evidence type="ECO:0000259" key="6">
    <source>
        <dbReference type="PROSITE" id="PS51063"/>
    </source>
</evidence>
<organism evidence="7 8">
    <name type="scientific">Mesobacillus selenatarsenatis (strain DSM 18680 / JCM 14380 / FERM P-15431 / SF-1)</name>
    <dbReference type="NCBI Taxonomy" id="1321606"/>
    <lineage>
        <taxon>Bacteria</taxon>
        <taxon>Bacillati</taxon>
        <taxon>Bacillota</taxon>
        <taxon>Bacilli</taxon>
        <taxon>Bacillales</taxon>
        <taxon>Bacillaceae</taxon>
        <taxon>Mesobacillus</taxon>
    </lineage>
</organism>
<dbReference type="STRING" id="1321606.SAMD00020551_1370"/>
<sequence>MQITYSWEPFISYGQKKEIKKNTTLYSQGEIGNGFYYLHEGEIQIKMLSDKGDERIIDYISPGELLGEQGVKGEPYFTTAKTTKPSTIFFYSKEDLQTICKKHSAASDIILNSLVKKVRLLAETVSIQDSSMEHQLAHIIYKLYRKNQNPCISIDQTSLSNYIGTSRVTIYKILQQWKENEIVNITDRKIRIINVNKFQDLLY</sequence>
<dbReference type="EMBL" id="BASE01000028">
    <property type="protein sequence ID" value="GAM13232.1"/>
    <property type="molecule type" value="Genomic_DNA"/>
</dbReference>
<dbReference type="PANTHER" id="PTHR24567:SF26">
    <property type="entry name" value="REGULATORY PROTEIN YEIL"/>
    <property type="match status" value="1"/>
</dbReference>
<keyword evidence="8" id="KW-1185">Reference proteome</keyword>
<dbReference type="InterPro" id="IPR000595">
    <property type="entry name" value="cNMP-bd_dom"/>
</dbReference>
<dbReference type="PANTHER" id="PTHR24567">
    <property type="entry name" value="CRP FAMILY TRANSCRIPTIONAL REGULATORY PROTEIN"/>
    <property type="match status" value="1"/>
</dbReference>
<dbReference type="InterPro" id="IPR012318">
    <property type="entry name" value="HTH_CRP"/>
</dbReference>
<dbReference type="Gene3D" id="1.10.10.10">
    <property type="entry name" value="Winged helix-like DNA-binding domain superfamily/Winged helix DNA-binding domain"/>
    <property type="match status" value="1"/>
</dbReference>
<feature type="domain" description="Cyclic nucleotide-binding" evidence="5">
    <location>
        <begin position="13"/>
        <end position="71"/>
    </location>
</feature>
<evidence type="ECO:0000256" key="4">
    <source>
        <dbReference type="ARBA" id="ARBA00023163"/>
    </source>
</evidence>
<dbReference type="SMART" id="SM00100">
    <property type="entry name" value="cNMP"/>
    <property type="match status" value="1"/>
</dbReference>
<keyword evidence="1" id="KW-0805">Transcription regulation</keyword>
<dbReference type="SUPFAM" id="SSF51206">
    <property type="entry name" value="cAMP-binding domain-like"/>
    <property type="match status" value="1"/>
</dbReference>
<evidence type="ECO:0000313" key="7">
    <source>
        <dbReference type="EMBL" id="GAM13232.1"/>
    </source>
</evidence>
<feature type="domain" description="HTH crp-type" evidence="6">
    <location>
        <begin position="130"/>
        <end position="196"/>
    </location>
</feature>
<dbReference type="Pfam" id="PF13545">
    <property type="entry name" value="HTH_Crp_2"/>
    <property type="match status" value="1"/>
</dbReference>
<reference evidence="7 8" key="1">
    <citation type="submission" date="2013-06" db="EMBL/GenBank/DDBJ databases">
        <title>Whole genome shotgun sequence of Bacillus selenatarsenatis SF-1.</title>
        <authorList>
            <person name="Kuroda M."/>
            <person name="Sei K."/>
            <person name="Yamashita M."/>
            <person name="Ike M."/>
        </authorList>
    </citation>
    <scope>NUCLEOTIDE SEQUENCE [LARGE SCALE GENOMIC DNA]</scope>
    <source>
        <strain evidence="7 8">SF-1</strain>
    </source>
</reference>
<dbReference type="Proteomes" id="UP000031014">
    <property type="component" value="Unassembled WGS sequence"/>
</dbReference>
<dbReference type="InterPro" id="IPR036388">
    <property type="entry name" value="WH-like_DNA-bd_sf"/>
</dbReference>
<evidence type="ECO:0000256" key="2">
    <source>
        <dbReference type="ARBA" id="ARBA00023125"/>
    </source>
</evidence>
<evidence type="ECO:0000256" key="3">
    <source>
        <dbReference type="ARBA" id="ARBA00023159"/>
    </source>
</evidence>
<keyword evidence="2" id="KW-0238">DNA-binding</keyword>
<dbReference type="PROSITE" id="PS51063">
    <property type="entry name" value="HTH_CRP_2"/>
    <property type="match status" value="1"/>
</dbReference>
<dbReference type="GO" id="GO:0003700">
    <property type="term" value="F:DNA-binding transcription factor activity"/>
    <property type="evidence" value="ECO:0007669"/>
    <property type="project" value="TreeGrafter"/>
</dbReference>
<dbReference type="GO" id="GO:0005829">
    <property type="term" value="C:cytosol"/>
    <property type="evidence" value="ECO:0007669"/>
    <property type="project" value="TreeGrafter"/>
</dbReference>
<keyword evidence="3" id="KW-0010">Activator</keyword>
<dbReference type="Gene3D" id="2.60.120.10">
    <property type="entry name" value="Jelly Rolls"/>
    <property type="match status" value="1"/>
</dbReference>
<gene>
    <name evidence="7" type="ORF">SAMD00020551_1370</name>
</gene>
<dbReference type="InterPro" id="IPR018490">
    <property type="entry name" value="cNMP-bd_dom_sf"/>
</dbReference>